<gene>
    <name evidence="2" type="ORF">RN001_015037</name>
</gene>
<evidence type="ECO:0000313" key="2">
    <source>
        <dbReference type="EMBL" id="KAK4873008.1"/>
    </source>
</evidence>
<evidence type="ECO:0000313" key="3">
    <source>
        <dbReference type="Proteomes" id="UP001353858"/>
    </source>
</evidence>
<dbReference type="AlphaFoldDB" id="A0AAN7P1A4"/>
<proteinExistence type="predicted"/>
<accession>A0AAN7P1A4</accession>
<feature type="region of interest" description="Disordered" evidence="1">
    <location>
        <begin position="55"/>
        <end position="75"/>
    </location>
</feature>
<evidence type="ECO:0000256" key="1">
    <source>
        <dbReference type="SAM" id="MobiDB-lite"/>
    </source>
</evidence>
<sequence>MCKWPPKHEGGHILKYSVPKPDWVRCERICGEMINTFSAVLKKLITGSREEARKKCIRNSQDGSSTGSDMGRKSRKKQLSKFLVNYYTGCPSPPHLDDDTDNEDTEHFSREAGHNPYMGVSGDLPEATQDLALPEVEEVLVYQENGDRRSKIEQTEWVQYLQHIGGMSAKDLRTRCYKQLFTNAFCEECSWKSFRQNFKMKNLTVTKCLYDMLLTERFQQR</sequence>
<keyword evidence="3" id="KW-1185">Reference proteome</keyword>
<dbReference type="EMBL" id="JARPUR010000007">
    <property type="protein sequence ID" value="KAK4873008.1"/>
    <property type="molecule type" value="Genomic_DNA"/>
</dbReference>
<dbReference type="Proteomes" id="UP001353858">
    <property type="component" value="Unassembled WGS sequence"/>
</dbReference>
<reference evidence="3" key="1">
    <citation type="submission" date="2023-01" db="EMBL/GenBank/DDBJ databases">
        <title>Key to firefly adult light organ development and bioluminescence: homeobox transcription factors regulate luciferase expression and transportation to peroxisome.</title>
        <authorList>
            <person name="Fu X."/>
        </authorList>
    </citation>
    <scope>NUCLEOTIDE SEQUENCE [LARGE SCALE GENOMIC DNA]</scope>
</reference>
<comment type="caution">
    <text evidence="2">The sequence shown here is derived from an EMBL/GenBank/DDBJ whole genome shotgun (WGS) entry which is preliminary data.</text>
</comment>
<organism evidence="2 3">
    <name type="scientific">Aquatica leii</name>
    <dbReference type="NCBI Taxonomy" id="1421715"/>
    <lineage>
        <taxon>Eukaryota</taxon>
        <taxon>Metazoa</taxon>
        <taxon>Ecdysozoa</taxon>
        <taxon>Arthropoda</taxon>
        <taxon>Hexapoda</taxon>
        <taxon>Insecta</taxon>
        <taxon>Pterygota</taxon>
        <taxon>Neoptera</taxon>
        <taxon>Endopterygota</taxon>
        <taxon>Coleoptera</taxon>
        <taxon>Polyphaga</taxon>
        <taxon>Elateriformia</taxon>
        <taxon>Elateroidea</taxon>
        <taxon>Lampyridae</taxon>
        <taxon>Luciolinae</taxon>
        <taxon>Aquatica</taxon>
    </lineage>
</organism>
<protein>
    <submittedName>
        <fullName evidence="2">Uncharacterized protein</fullName>
    </submittedName>
</protein>
<name>A0AAN7P1A4_9COLE</name>
<feature type="compositionally biased region" description="Polar residues" evidence="1">
    <location>
        <begin position="58"/>
        <end position="68"/>
    </location>
</feature>